<gene>
    <name evidence="4" type="ORF">IEO21_07851</name>
</gene>
<evidence type="ECO:0000313" key="4">
    <source>
        <dbReference type="EMBL" id="KAF9808520.1"/>
    </source>
</evidence>
<sequence length="504" mass="54803">MASVTEQRGTKRKRGAVAKEEDLSVKLTRKLYHAAKEMRKVAKKEKTFETQKIVKKLKTLRAKDPEGNAKMILDFESQLEVIKVHTPIRYSVSFRVLTMDQHLDHEPIANLALKTKLNKDRLLLQNEHMQTAISTELSPNLLTSADPGTAARKVQDRLLSSKTLAVEVLSVLTALKEMVDPSLRKGPEQAPDAEGSDDEPPSKVKKAKAPSRPVGGSGDEHEGGDESTAPEVDAAGWESGTVRGDDDDDGWESGSVDDANPRGQSIAGGADSDGSEADDSGNEDENSDDEEEDDDDEDDVDGGDNAAVAIASATKRASQQAEKGKKVALPAKDTKGKSKATAESTFLPSLSVGFTRGDSDASDLSDEEVKVADMRKNRRGQRARRAIWEKKYGGNANHVKKEREAMAQEPRNQRRADPHGRNRTHPPGGSRKGGPPSAFRAPPSDKGWMKKGEAPNVPSHASVPPKAKSKDDKPLHPSWEAKKRLNEKLKPVILPPQGKKIIFS</sequence>
<feature type="compositionally biased region" description="Low complexity" evidence="2">
    <location>
        <begin position="426"/>
        <end position="437"/>
    </location>
</feature>
<feature type="compositionally biased region" description="Basic and acidic residues" evidence="2">
    <location>
        <begin position="399"/>
        <end position="420"/>
    </location>
</feature>
<evidence type="ECO:0000256" key="1">
    <source>
        <dbReference type="ARBA" id="ARBA00023054"/>
    </source>
</evidence>
<feature type="compositionally biased region" description="Basic and acidic residues" evidence="2">
    <location>
        <begin position="468"/>
        <end position="490"/>
    </location>
</feature>
<feature type="region of interest" description="Disordered" evidence="2">
    <location>
        <begin position="372"/>
        <end position="504"/>
    </location>
</feature>
<dbReference type="InterPro" id="IPR037393">
    <property type="entry name" value="Bud22/SRFB1"/>
</dbReference>
<evidence type="ECO:0000259" key="3">
    <source>
        <dbReference type="Pfam" id="PF09073"/>
    </source>
</evidence>
<feature type="compositionally biased region" description="Basic residues" evidence="2">
    <location>
        <begin position="376"/>
        <end position="385"/>
    </location>
</feature>
<reference evidence="4" key="1">
    <citation type="submission" date="2020-11" db="EMBL/GenBank/DDBJ databases">
        <authorList>
            <person name="Koelle M."/>
            <person name="Horta M.A.C."/>
            <person name="Nowrousian M."/>
            <person name="Ohm R.A."/>
            <person name="Benz P."/>
            <person name="Pilgard A."/>
        </authorList>
    </citation>
    <scope>NUCLEOTIDE SEQUENCE</scope>
    <source>
        <strain evidence="4">FPRL280</strain>
    </source>
</reference>
<accession>A0A8H7NXB1</accession>
<evidence type="ECO:0000313" key="5">
    <source>
        <dbReference type="Proteomes" id="UP000639403"/>
    </source>
</evidence>
<feature type="region of interest" description="Disordered" evidence="2">
    <location>
        <begin position="180"/>
        <end position="342"/>
    </location>
</feature>
<comment type="caution">
    <text evidence="4">The sequence shown here is derived from an EMBL/GenBank/DDBJ whole genome shotgun (WGS) entry which is preliminary data.</text>
</comment>
<protein>
    <recommendedName>
        <fullName evidence="3">Bud22 domain-containing protein</fullName>
    </recommendedName>
</protein>
<dbReference type="InterPro" id="IPR015158">
    <property type="entry name" value="Bud22_dom"/>
</dbReference>
<dbReference type="PANTHER" id="PTHR23325:SF1">
    <property type="entry name" value="SERUM RESPONSE FACTOR-BINDING PROTEIN 1"/>
    <property type="match status" value="1"/>
</dbReference>
<evidence type="ECO:0000256" key="2">
    <source>
        <dbReference type="SAM" id="MobiDB-lite"/>
    </source>
</evidence>
<dbReference type="PANTHER" id="PTHR23325">
    <property type="entry name" value="SERUM RESPONSE FACTOR-BINDING"/>
    <property type="match status" value="1"/>
</dbReference>
<dbReference type="EMBL" id="JADOXO010000240">
    <property type="protein sequence ID" value="KAF9808520.1"/>
    <property type="molecule type" value="Genomic_DNA"/>
</dbReference>
<organism evidence="4 5">
    <name type="scientific">Rhodonia placenta</name>
    <dbReference type="NCBI Taxonomy" id="104341"/>
    <lineage>
        <taxon>Eukaryota</taxon>
        <taxon>Fungi</taxon>
        <taxon>Dikarya</taxon>
        <taxon>Basidiomycota</taxon>
        <taxon>Agaricomycotina</taxon>
        <taxon>Agaricomycetes</taxon>
        <taxon>Polyporales</taxon>
        <taxon>Adustoporiaceae</taxon>
        <taxon>Rhodonia</taxon>
    </lineage>
</organism>
<name>A0A8H7NXB1_9APHY</name>
<dbReference type="GO" id="GO:0030686">
    <property type="term" value="C:90S preribosome"/>
    <property type="evidence" value="ECO:0007669"/>
    <property type="project" value="TreeGrafter"/>
</dbReference>
<keyword evidence="1" id="KW-0175">Coiled coil</keyword>
<dbReference type="Proteomes" id="UP000639403">
    <property type="component" value="Unassembled WGS sequence"/>
</dbReference>
<dbReference type="Pfam" id="PF09073">
    <property type="entry name" value="BUD22"/>
    <property type="match status" value="1"/>
</dbReference>
<proteinExistence type="predicted"/>
<dbReference type="GO" id="GO:0030490">
    <property type="term" value="P:maturation of SSU-rRNA"/>
    <property type="evidence" value="ECO:0007669"/>
    <property type="project" value="TreeGrafter"/>
</dbReference>
<dbReference type="GO" id="GO:0005634">
    <property type="term" value="C:nucleus"/>
    <property type="evidence" value="ECO:0007669"/>
    <property type="project" value="TreeGrafter"/>
</dbReference>
<dbReference type="AlphaFoldDB" id="A0A8H7NXB1"/>
<feature type="compositionally biased region" description="Acidic residues" evidence="2">
    <location>
        <begin position="273"/>
        <end position="302"/>
    </location>
</feature>
<feature type="domain" description="Bud22" evidence="3">
    <location>
        <begin position="31"/>
        <end position="503"/>
    </location>
</feature>
<reference evidence="4" key="2">
    <citation type="journal article" name="Front. Microbiol.">
        <title>Degradative Capacity of Two Strains of Rhodonia placenta: From Phenotype to Genotype.</title>
        <authorList>
            <person name="Kolle M."/>
            <person name="Horta M.A.C."/>
            <person name="Nowrousian M."/>
            <person name="Ohm R.A."/>
            <person name="Benz J.P."/>
            <person name="Pilgard A."/>
        </authorList>
    </citation>
    <scope>NUCLEOTIDE SEQUENCE</scope>
    <source>
        <strain evidence="4">FPRL280</strain>
    </source>
</reference>